<dbReference type="GO" id="GO:0005737">
    <property type="term" value="C:cytoplasm"/>
    <property type="evidence" value="ECO:0007669"/>
    <property type="project" value="TreeGrafter"/>
</dbReference>
<dbReference type="GO" id="GO:0008924">
    <property type="term" value="F:L-malate dehydrogenase (quinone) activity"/>
    <property type="evidence" value="ECO:0007669"/>
    <property type="project" value="InterPro"/>
</dbReference>
<dbReference type="InterPro" id="IPR006231">
    <property type="entry name" value="MQO"/>
</dbReference>
<accession>A0A6P6RSP9</accession>
<dbReference type="Pfam" id="PF06039">
    <property type="entry name" value="Mqo"/>
    <property type="match status" value="1"/>
</dbReference>
<dbReference type="Gene3D" id="3.30.9.10">
    <property type="entry name" value="D-Amino Acid Oxidase, subunit A, domain 2"/>
    <property type="match status" value="1"/>
</dbReference>
<keyword evidence="3" id="KW-0816">Tricarboxylic acid cycle</keyword>
<evidence type="ECO:0000256" key="7">
    <source>
        <dbReference type="SAM" id="MobiDB-lite"/>
    </source>
</evidence>
<evidence type="ECO:0000256" key="6">
    <source>
        <dbReference type="ARBA" id="ARBA00023002"/>
    </source>
</evidence>
<keyword evidence="9" id="KW-1185">Reference proteome</keyword>
<evidence type="ECO:0000256" key="4">
    <source>
        <dbReference type="ARBA" id="ARBA00022630"/>
    </source>
</evidence>
<evidence type="ECO:0000313" key="9">
    <source>
        <dbReference type="Proteomes" id="UP000515125"/>
    </source>
</evidence>
<dbReference type="GeneID" id="34617845"/>
<reference evidence="10" key="1">
    <citation type="submission" date="2025-08" db="UniProtKB">
        <authorList>
            <consortium name="RefSeq"/>
        </authorList>
    </citation>
    <scope>IDENTIFICATION</scope>
</reference>
<dbReference type="Proteomes" id="UP000515125">
    <property type="component" value="Unplaced"/>
</dbReference>
<dbReference type="PANTHER" id="PTHR43104">
    <property type="entry name" value="L-2-HYDROXYGLUTARATE DEHYDROGENASE, MITOCHONDRIAL"/>
    <property type="match status" value="1"/>
</dbReference>
<dbReference type="UniPathway" id="UPA00223"/>
<dbReference type="AlphaFoldDB" id="A0A6P6RSP9"/>
<dbReference type="GO" id="GO:0047545">
    <property type="term" value="F:(S)-2-hydroxyglutarate dehydrogenase activity"/>
    <property type="evidence" value="ECO:0007669"/>
    <property type="project" value="TreeGrafter"/>
</dbReference>
<organism evidence="9 10">
    <name type="scientific">Cyclospora cayetanensis</name>
    <dbReference type="NCBI Taxonomy" id="88456"/>
    <lineage>
        <taxon>Eukaryota</taxon>
        <taxon>Sar</taxon>
        <taxon>Alveolata</taxon>
        <taxon>Apicomplexa</taxon>
        <taxon>Conoidasida</taxon>
        <taxon>Coccidia</taxon>
        <taxon>Eucoccidiorida</taxon>
        <taxon>Eimeriorina</taxon>
        <taxon>Eimeriidae</taxon>
        <taxon>Cyclospora</taxon>
    </lineage>
</organism>
<keyword evidence="6" id="KW-0560">Oxidoreductase</keyword>
<keyword evidence="8" id="KW-0732">Signal</keyword>
<sequence>MLSGCALVAMCKLLEMLGMLSEGSYAPPSCPAPLMSKAQEAWVGEGEISSFVKRNRMRLRVKFETAYEKSGFFLQCTVCVRSAPAGSEHIAIAGWGLPAAGSTCMQDGKGMYKTDTRCALSLPRFSSPFACRSFASAASGAGASAAQAAPPKSSQSLSAKGQGASSGREPYDVFIIGGGVSGTALLYELAAFTNLRRLGLVERRSAFGVVQSNPRNNSQTIHCGDIETNYTLQKARVVKRQADMLRNFATKLPPSVRDKVVFRFPKMALAVGPEECDFMEKRFKIFRELFTSLQLINKQQICEVEPRVGLRSSNFERPEEVCAMYVPNEYTGVDYVHLAEAFVEQAKALGSDKKIDLGLNTEVLEIRREREDLFSIRTNRGVKQARFVVVSACGHSLLFAQRMGYGLQYSCLPMAGSFYFTERMLNGKVYTVQDSRLPFAAVHGDPDVVAQGLTRFGPTALPLPLLERFNICTLPDFLRVVNPDLNLLKVYIELLNTRHMRNYVLRNFLFEVPVLNHHLFAKDVSKIVPSIKPEDLKYAKGFGGVRPQLIDKEQKKLLLGEGKIMTGENIIFNITPSPGGTTCLGTAQTDLKEIVKQLGAEFNEKAFNKTLLDGEYPVVY</sequence>
<comment type="cofactor">
    <cofactor evidence="1">
        <name>FAD</name>
        <dbReference type="ChEBI" id="CHEBI:57692"/>
    </cofactor>
</comment>
<keyword evidence="4" id="KW-0285">Flavoprotein</keyword>
<evidence type="ECO:0000256" key="1">
    <source>
        <dbReference type="ARBA" id="ARBA00001974"/>
    </source>
</evidence>
<evidence type="ECO:0000256" key="8">
    <source>
        <dbReference type="SAM" id="SignalP"/>
    </source>
</evidence>
<evidence type="ECO:0000256" key="3">
    <source>
        <dbReference type="ARBA" id="ARBA00022532"/>
    </source>
</evidence>
<name>A0A6P6RSP9_9EIME</name>
<dbReference type="OrthoDB" id="498204at2759"/>
<evidence type="ECO:0000256" key="5">
    <source>
        <dbReference type="ARBA" id="ARBA00022827"/>
    </source>
</evidence>
<dbReference type="PANTHER" id="PTHR43104:SF2">
    <property type="entry name" value="L-2-HYDROXYGLUTARATE DEHYDROGENASE, MITOCHONDRIAL"/>
    <property type="match status" value="1"/>
</dbReference>
<feature type="compositionally biased region" description="Low complexity" evidence="7">
    <location>
        <begin position="146"/>
        <end position="160"/>
    </location>
</feature>
<evidence type="ECO:0000256" key="2">
    <source>
        <dbReference type="ARBA" id="ARBA00005163"/>
    </source>
</evidence>
<dbReference type="InterPro" id="IPR036188">
    <property type="entry name" value="FAD/NAD-bd_sf"/>
</dbReference>
<gene>
    <name evidence="10" type="primary">LOC34617845</name>
</gene>
<keyword evidence="5" id="KW-0274">FAD</keyword>
<dbReference type="GO" id="GO:0006099">
    <property type="term" value="P:tricarboxylic acid cycle"/>
    <property type="evidence" value="ECO:0007669"/>
    <property type="project" value="UniProtKB-UniPathway"/>
</dbReference>
<evidence type="ECO:0000313" key="10">
    <source>
        <dbReference type="RefSeq" id="XP_026190125.1"/>
    </source>
</evidence>
<dbReference type="Gene3D" id="3.50.50.60">
    <property type="entry name" value="FAD/NAD(P)-binding domain"/>
    <property type="match status" value="1"/>
</dbReference>
<dbReference type="RefSeq" id="XP_026190125.1">
    <property type="nucleotide sequence ID" value="XM_026334340.1"/>
</dbReference>
<feature type="region of interest" description="Disordered" evidence="7">
    <location>
        <begin position="146"/>
        <end position="167"/>
    </location>
</feature>
<feature type="signal peptide" evidence="8">
    <location>
        <begin position="1"/>
        <end position="26"/>
    </location>
</feature>
<comment type="pathway">
    <text evidence="2">Carbohydrate metabolism; tricarboxylic acid cycle.</text>
</comment>
<protein>
    <submittedName>
        <fullName evidence="10">Uncharacterized protein LOC34617845</fullName>
    </submittedName>
</protein>
<proteinExistence type="predicted"/>
<dbReference type="SUPFAM" id="SSF51905">
    <property type="entry name" value="FAD/NAD(P)-binding domain"/>
    <property type="match status" value="1"/>
</dbReference>
<feature type="chain" id="PRO_5028445744" evidence="8">
    <location>
        <begin position="27"/>
        <end position="620"/>
    </location>
</feature>